<dbReference type="Proteomes" id="UP000176187">
    <property type="component" value="Unassembled WGS sequence"/>
</dbReference>
<dbReference type="EMBL" id="MFUY01000001">
    <property type="protein sequence ID" value="OGI86616.1"/>
    <property type="molecule type" value="Genomic_DNA"/>
</dbReference>
<dbReference type="PANTHER" id="PTHR36844">
    <property type="entry name" value="PROTEASE PRSW"/>
    <property type="match status" value="1"/>
</dbReference>
<dbReference type="InterPro" id="IPR026898">
    <property type="entry name" value="PrsW"/>
</dbReference>
<keyword evidence="7" id="KW-0378">Hydrolase</keyword>
<evidence type="ECO:0000256" key="3">
    <source>
        <dbReference type="ARBA" id="ARBA00018997"/>
    </source>
</evidence>
<evidence type="ECO:0000256" key="5">
    <source>
        <dbReference type="ARBA" id="ARBA00022670"/>
    </source>
</evidence>
<evidence type="ECO:0000313" key="11">
    <source>
        <dbReference type="EMBL" id="OGI86616.1"/>
    </source>
</evidence>
<feature type="transmembrane region" description="Helical" evidence="10">
    <location>
        <begin position="72"/>
        <end position="91"/>
    </location>
</feature>
<evidence type="ECO:0000256" key="6">
    <source>
        <dbReference type="ARBA" id="ARBA00022692"/>
    </source>
</evidence>
<protein>
    <recommendedName>
        <fullName evidence="3">Protease PrsW</fullName>
    </recommendedName>
</protein>
<evidence type="ECO:0000313" key="12">
    <source>
        <dbReference type="Proteomes" id="UP000176187"/>
    </source>
</evidence>
<keyword evidence="4" id="KW-1003">Cell membrane</keyword>
<dbReference type="PANTHER" id="PTHR36844:SF1">
    <property type="entry name" value="PROTEASE PRSW"/>
    <property type="match status" value="1"/>
</dbReference>
<dbReference type="GO" id="GO:0008233">
    <property type="term" value="F:peptidase activity"/>
    <property type="evidence" value="ECO:0007669"/>
    <property type="project" value="UniProtKB-KW"/>
</dbReference>
<organism evidence="11 12">
    <name type="scientific">Candidatus Nomurabacteria bacterium RIFCSPLOWO2_01_FULL_41_12</name>
    <dbReference type="NCBI Taxonomy" id="1801774"/>
    <lineage>
        <taxon>Bacteria</taxon>
        <taxon>Candidatus Nomuraibacteriota</taxon>
    </lineage>
</organism>
<proteinExistence type="inferred from homology"/>
<gene>
    <name evidence="11" type="ORF">A3A05_03490</name>
</gene>
<evidence type="ECO:0000256" key="8">
    <source>
        <dbReference type="ARBA" id="ARBA00022989"/>
    </source>
</evidence>
<dbReference type="GO" id="GO:0005886">
    <property type="term" value="C:plasma membrane"/>
    <property type="evidence" value="ECO:0007669"/>
    <property type="project" value="UniProtKB-SubCell"/>
</dbReference>
<evidence type="ECO:0000256" key="4">
    <source>
        <dbReference type="ARBA" id="ARBA00022475"/>
    </source>
</evidence>
<feature type="transmembrane region" description="Helical" evidence="10">
    <location>
        <begin position="6"/>
        <end position="27"/>
    </location>
</feature>
<dbReference type="InterPro" id="IPR023596">
    <property type="entry name" value="Peptidase_PrsW_arch/bac"/>
</dbReference>
<name>A0A1F6WXK1_9BACT</name>
<feature type="transmembrane region" description="Helical" evidence="10">
    <location>
        <begin position="103"/>
        <end position="123"/>
    </location>
</feature>
<dbReference type="Pfam" id="PF13367">
    <property type="entry name" value="PrsW-protease"/>
    <property type="match status" value="1"/>
</dbReference>
<evidence type="ECO:0000256" key="7">
    <source>
        <dbReference type="ARBA" id="ARBA00022801"/>
    </source>
</evidence>
<dbReference type="STRING" id="1801774.A3A05_03490"/>
<feature type="transmembrane region" description="Helical" evidence="10">
    <location>
        <begin position="175"/>
        <end position="196"/>
    </location>
</feature>
<keyword evidence="8 10" id="KW-1133">Transmembrane helix</keyword>
<evidence type="ECO:0000256" key="2">
    <source>
        <dbReference type="ARBA" id="ARBA00009165"/>
    </source>
</evidence>
<evidence type="ECO:0000256" key="9">
    <source>
        <dbReference type="ARBA" id="ARBA00023136"/>
    </source>
</evidence>
<comment type="similarity">
    <text evidence="2">Belongs to the protease PrsW family.</text>
</comment>
<comment type="caution">
    <text evidence="11">The sequence shown here is derived from an EMBL/GenBank/DDBJ whole genome shotgun (WGS) entry which is preliminary data.</text>
</comment>
<comment type="subcellular location">
    <subcellularLocation>
        <location evidence="1">Cell membrane</location>
        <topology evidence="1">Multi-pass membrane protein</topology>
    </subcellularLocation>
</comment>
<evidence type="ECO:0000256" key="1">
    <source>
        <dbReference type="ARBA" id="ARBA00004651"/>
    </source>
</evidence>
<dbReference type="AlphaFoldDB" id="A0A1F6WXK1"/>
<dbReference type="PIRSF" id="PIRSF016933">
    <property type="entry name" value="PrsW"/>
    <property type="match status" value="1"/>
</dbReference>
<feature type="transmembrane region" description="Helical" evidence="10">
    <location>
        <begin position="39"/>
        <end position="60"/>
    </location>
</feature>
<keyword evidence="5" id="KW-0645">Protease</keyword>
<reference evidence="11 12" key="1">
    <citation type="journal article" date="2016" name="Nat. Commun.">
        <title>Thousands of microbial genomes shed light on interconnected biogeochemical processes in an aquifer system.</title>
        <authorList>
            <person name="Anantharaman K."/>
            <person name="Brown C.T."/>
            <person name="Hug L.A."/>
            <person name="Sharon I."/>
            <person name="Castelle C.J."/>
            <person name="Probst A.J."/>
            <person name="Thomas B.C."/>
            <person name="Singh A."/>
            <person name="Wilkins M.J."/>
            <person name="Karaoz U."/>
            <person name="Brodie E.L."/>
            <person name="Williams K.H."/>
            <person name="Hubbard S.S."/>
            <person name="Banfield J.F."/>
        </authorList>
    </citation>
    <scope>NUCLEOTIDE SEQUENCE [LARGE SCALE GENOMIC DNA]</scope>
</reference>
<feature type="transmembrane region" description="Helical" evidence="10">
    <location>
        <begin position="202"/>
        <end position="220"/>
    </location>
</feature>
<keyword evidence="9 10" id="KW-0472">Membrane</keyword>
<sequence length="227" mass="25515">MTGDPKILGLAFLGGIIPSLLWLWFWLREDRKNPEPKGLLAIIFIMGIIGVIFVLPIQKFIQAQVDSHEWEIILWASTEEIIKYFAVLAVLYKTKHANEPIDWPIYLITAALGFAALENALFLVKPLSMGENTISLLTGELRFLGSTLLHTVASGILGIALGISMYMEKFSRQTYLVAGLVFAIALHSVFNFFIIRNSGNDVLKVFGFLWVAAIIVMLLFEKVRRMN</sequence>
<dbReference type="GO" id="GO:0006508">
    <property type="term" value="P:proteolysis"/>
    <property type="evidence" value="ECO:0007669"/>
    <property type="project" value="UniProtKB-KW"/>
</dbReference>
<accession>A0A1F6WXK1</accession>
<keyword evidence="6 10" id="KW-0812">Transmembrane</keyword>
<evidence type="ECO:0000256" key="10">
    <source>
        <dbReference type="SAM" id="Phobius"/>
    </source>
</evidence>
<feature type="transmembrane region" description="Helical" evidence="10">
    <location>
        <begin position="143"/>
        <end position="163"/>
    </location>
</feature>